<dbReference type="PANTHER" id="PTHR32039:SF7">
    <property type="entry name" value="COMPETENCE PROTEIN COMM"/>
    <property type="match status" value="1"/>
</dbReference>
<dbReference type="EMBL" id="BARV01037301">
    <property type="protein sequence ID" value="GAI49427.1"/>
    <property type="molecule type" value="Genomic_DNA"/>
</dbReference>
<dbReference type="Pfam" id="PF13335">
    <property type="entry name" value="Mg_chelatase_C"/>
    <property type="match status" value="1"/>
</dbReference>
<organism evidence="2">
    <name type="scientific">marine sediment metagenome</name>
    <dbReference type="NCBI Taxonomy" id="412755"/>
    <lineage>
        <taxon>unclassified sequences</taxon>
        <taxon>metagenomes</taxon>
        <taxon>ecological metagenomes</taxon>
    </lineage>
</organism>
<gene>
    <name evidence="2" type="ORF">S06H3_57741</name>
</gene>
<feature type="domain" description="Mg chelatase-related protein C-terminal" evidence="1">
    <location>
        <begin position="22"/>
        <end position="115"/>
    </location>
</feature>
<reference evidence="2" key="1">
    <citation type="journal article" date="2014" name="Front. Microbiol.">
        <title>High frequency of phylogenetically diverse reductive dehalogenase-homologous genes in deep subseafloor sedimentary metagenomes.</title>
        <authorList>
            <person name="Kawai M."/>
            <person name="Futagami T."/>
            <person name="Toyoda A."/>
            <person name="Takaki Y."/>
            <person name="Nishi S."/>
            <person name="Hori S."/>
            <person name="Arai W."/>
            <person name="Tsubouchi T."/>
            <person name="Morono Y."/>
            <person name="Uchiyama I."/>
            <person name="Ito T."/>
            <person name="Fujiyama A."/>
            <person name="Inagaki F."/>
            <person name="Takami H."/>
        </authorList>
    </citation>
    <scope>NUCLEOTIDE SEQUENCE</scope>
    <source>
        <strain evidence="2">Expedition CK06-06</strain>
    </source>
</reference>
<comment type="caution">
    <text evidence="2">The sequence shown here is derived from an EMBL/GenBank/DDBJ whole genome shotgun (WGS) entry which is preliminary data.</text>
</comment>
<dbReference type="InterPro" id="IPR045006">
    <property type="entry name" value="CHLI-like"/>
</dbReference>
<name>X1NZD1_9ZZZZ</name>
<evidence type="ECO:0000313" key="2">
    <source>
        <dbReference type="EMBL" id="GAI49427.1"/>
    </source>
</evidence>
<sequence>IFSWVPSLKYEELISPDKENLSAQTRSKIERAREIQKERLKNEGNLTNSEMTIPQIKKYCEVHSSSQNILRKYVDSGKLSARGFHRVLKVARTIADLEGRDNISFQDVNESLSYRLRESD</sequence>
<accession>X1NZD1</accession>
<proteinExistence type="predicted"/>
<dbReference type="InterPro" id="IPR027417">
    <property type="entry name" value="P-loop_NTPase"/>
</dbReference>
<protein>
    <recommendedName>
        <fullName evidence="1">Mg chelatase-related protein C-terminal domain-containing protein</fullName>
    </recommendedName>
</protein>
<dbReference type="InterPro" id="IPR025158">
    <property type="entry name" value="Mg_chelat-rel_C"/>
</dbReference>
<evidence type="ECO:0000259" key="1">
    <source>
        <dbReference type="Pfam" id="PF13335"/>
    </source>
</evidence>
<dbReference type="AlphaFoldDB" id="X1NZD1"/>
<dbReference type="PANTHER" id="PTHR32039">
    <property type="entry name" value="MAGNESIUM-CHELATASE SUBUNIT CHLI"/>
    <property type="match status" value="1"/>
</dbReference>
<feature type="non-terminal residue" evidence="2">
    <location>
        <position position="1"/>
    </location>
</feature>
<dbReference type="Gene3D" id="3.40.50.300">
    <property type="entry name" value="P-loop containing nucleotide triphosphate hydrolases"/>
    <property type="match status" value="1"/>
</dbReference>